<accession>A2XPW0</accession>
<dbReference type="HOGENOM" id="CLU_1828517_0_0_1"/>
<evidence type="ECO:0000313" key="2">
    <source>
        <dbReference type="Proteomes" id="UP000007015"/>
    </source>
</evidence>
<dbReference type="EMBL" id="CM000129">
    <property type="protein sequence ID" value="EAY92870.1"/>
    <property type="molecule type" value="Genomic_DNA"/>
</dbReference>
<sequence>MEVGEQPESMSTAASSPGQAAVFMAAAPVVKEEGAAGRCFLTASMREDARHRLVEVGPGRRRAVAATTTTDLVGCSPLPTTGGSEGMVDLEAAAVALQWPHKHGGQQPGGRSRRRFCHVVLAQHAVRWLLTARARVEAAMR</sequence>
<dbReference type="Proteomes" id="UP000007015">
    <property type="component" value="Chromosome 4"/>
</dbReference>
<dbReference type="Gramene" id="BGIOSGA015809-TA">
    <property type="protein sequence ID" value="BGIOSGA015809-PA"/>
    <property type="gene ID" value="BGIOSGA015809"/>
</dbReference>
<dbReference type="AlphaFoldDB" id="A2XPW0"/>
<protein>
    <submittedName>
        <fullName evidence="1">Uncharacterized protein</fullName>
    </submittedName>
</protein>
<name>A2XPW0_ORYSI</name>
<organism evidence="1 2">
    <name type="scientific">Oryza sativa subsp. indica</name>
    <name type="common">Rice</name>
    <dbReference type="NCBI Taxonomy" id="39946"/>
    <lineage>
        <taxon>Eukaryota</taxon>
        <taxon>Viridiplantae</taxon>
        <taxon>Streptophyta</taxon>
        <taxon>Embryophyta</taxon>
        <taxon>Tracheophyta</taxon>
        <taxon>Spermatophyta</taxon>
        <taxon>Magnoliopsida</taxon>
        <taxon>Liliopsida</taxon>
        <taxon>Poales</taxon>
        <taxon>Poaceae</taxon>
        <taxon>BOP clade</taxon>
        <taxon>Oryzoideae</taxon>
        <taxon>Oryzeae</taxon>
        <taxon>Oryzinae</taxon>
        <taxon>Oryza</taxon>
        <taxon>Oryza sativa</taxon>
    </lineage>
</organism>
<gene>
    <name evidence="1" type="ORF">OsI_14668</name>
</gene>
<keyword evidence="2" id="KW-1185">Reference proteome</keyword>
<reference evidence="1 2" key="1">
    <citation type="journal article" date="2005" name="PLoS Biol.">
        <title>The genomes of Oryza sativa: a history of duplications.</title>
        <authorList>
            <person name="Yu J."/>
            <person name="Wang J."/>
            <person name="Lin W."/>
            <person name="Li S."/>
            <person name="Li H."/>
            <person name="Zhou J."/>
            <person name="Ni P."/>
            <person name="Dong W."/>
            <person name="Hu S."/>
            <person name="Zeng C."/>
            <person name="Zhang J."/>
            <person name="Zhang Y."/>
            <person name="Li R."/>
            <person name="Xu Z."/>
            <person name="Li S."/>
            <person name="Li X."/>
            <person name="Zheng H."/>
            <person name="Cong L."/>
            <person name="Lin L."/>
            <person name="Yin J."/>
            <person name="Geng J."/>
            <person name="Li G."/>
            <person name="Shi J."/>
            <person name="Liu J."/>
            <person name="Lv H."/>
            <person name="Li J."/>
            <person name="Wang J."/>
            <person name="Deng Y."/>
            <person name="Ran L."/>
            <person name="Shi X."/>
            <person name="Wang X."/>
            <person name="Wu Q."/>
            <person name="Li C."/>
            <person name="Ren X."/>
            <person name="Wang J."/>
            <person name="Wang X."/>
            <person name="Li D."/>
            <person name="Liu D."/>
            <person name="Zhang X."/>
            <person name="Ji Z."/>
            <person name="Zhao W."/>
            <person name="Sun Y."/>
            <person name="Zhang Z."/>
            <person name="Bao J."/>
            <person name="Han Y."/>
            <person name="Dong L."/>
            <person name="Ji J."/>
            <person name="Chen P."/>
            <person name="Wu S."/>
            <person name="Liu J."/>
            <person name="Xiao Y."/>
            <person name="Bu D."/>
            <person name="Tan J."/>
            <person name="Yang L."/>
            <person name="Ye C."/>
            <person name="Zhang J."/>
            <person name="Xu J."/>
            <person name="Zhou Y."/>
            <person name="Yu Y."/>
            <person name="Zhang B."/>
            <person name="Zhuang S."/>
            <person name="Wei H."/>
            <person name="Liu B."/>
            <person name="Lei M."/>
            <person name="Yu H."/>
            <person name="Li Y."/>
            <person name="Xu H."/>
            <person name="Wei S."/>
            <person name="He X."/>
            <person name="Fang L."/>
            <person name="Zhang Z."/>
            <person name="Zhang Y."/>
            <person name="Huang X."/>
            <person name="Su Z."/>
            <person name="Tong W."/>
            <person name="Li J."/>
            <person name="Tong Z."/>
            <person name="Li S."/>
            <person name="Ye J."/>
            <person name="Wang L."/>
            <person name="Fang L."/>
            <person name="Lei T."/>
            <person name="Chen C."/>
            <person name="Chen H."/>
            <person name="Xu Z."/>
            <person name="Li H."/>
            <person name="Huang H."/>
            <person name="Zhang F."/>
            <person name="Xu H."/>
            <person name="Li N."/>
            <person name="Zhao C."/>
            <person name="Li S."/>
            <person name="Dong L."/>
            <person name="Huang Y."/>
            <person name="Li L."/>
            <person name="Xi Y."/>
            <person name="Qi Q."/>
            <person name="Li W."/>
            <person name="Zhang B."/>
            <person name="Hu W."/>
            <person name="Zhang Y."/>
            <person name="Tian X."/>
            <person name="Jiao Y."/>
            <person name="Liang X."/>
            <person name="Jin J."/>
            <person name="Gao L."/>
            <person name="Zheng W."/>
            <person name="Hao B."/>
            <person name="Liu S."/>
            <person name="Wang W."/>
            <person name="Yuan L."/>
            <person name="Cao M."/>
            <person name="McDermott J."/>
            <person name="Samudrala R."/>
            <person name="Wang J."/>
            <person name="Wong G.K."/>
            <person name="Yang H."/>
        </authorList>
    </citation>
    <scope>NUCLEOTIDE SEQUENCE [LARGE SCALE GENOMIC DNA]</scope>
    <source>
        <strain evidence="2">cv. 93-11</strain>
    </source>
</reference>
<proteinExistence type="predicted"/>
<evidence type="ECO:0000313" key="1">
    <source>
        <dbReference type="EMBL" id="EAY92870.1"/>
    </source>
</evidence>